<feature type="domain" description="RHD" evidence="1">
    <location>
        <begin position="42"/>
        <end position="235"/>
    </location>
</feature>
<dbReference type="InterPro" id="IPR032397">
    <property type="entry name" value="RHD_dimer"/>
</dbReference>
<dbReference type="WBParaSite" id="PSAMB.scaffold9279size5146.g32284.t1">
    <property type="protein sequence ID" value="PSAMB.scaffold9279size5146.g32284.t1"/>
    <property type="gene ID" value="PSAMB.scaffold9279size5146.g32284"/>
</dbReference>
<dbReference type="InterPro" id="IPR000451">
    <property type="entry name" value="NFkB/Dor"/>
</dbReference>
<dbReference type="SUPFAM" id="SSF49417">
    <property type="entry name" value="p53-like transcription factors"/>
    <property type="match status" value="1"/>
</dbReference>
<dbReference type="Pfam" id="PF00554">
    <property type="entry name" value="RHD_DNA_bind"/>
    <property type="match status" value="1"/>
</dbReference>
<dbReference type="InterPro" id="IPR008967">
    <property type="entry name" value="p53-like_TF_DNA-bd_sf"/>
</dbReference>
<dbReference type="PROSITE" id="PS50254">
    <property type="entry name" value="REL_2"/>
    <property type="match status" value="1"/>
</dbReference>
<dbReference type="Proteomes" id="UP000887566">
    <property type="component" value="Unplaced"/>
</dbReference>
<dbReference type="PRINTS" id="PR00057">
    <property type="entry name" value="NFKBTNSCPFCT"/>
</dbReference>
<dbReference type="Gene3D" id="2.60.40.340">
    <property type="entry name" value="Rel homology domain (RHD), DNA-binding domain"/>
    <property type="match status" value="1"/>
</dbReference>
<protein>
    <submittedName>
        <fullName evidence="3">RHD domain-containing protein</fullName>
    </submittedName>
</protein>
<dbReference type="SUPFAM" id="SSF81296">
    <property type="entry name" value="E set domains"/>
    <property type="match status" value="1"/>
</dbReference>
<sequence length="490" mass="54419">MSEQSSQHHPPLFGTSVANRSSSCVNGLYTENAQAPSQANGVTGPYLIVVEQPSERCRFRYKAEQTAHLGVQRPQPSAKAKQKCCPKVQLVNYSGAIGEGWHVVARLYTNEAEPRLHVNDLWRSDSEDGICVVPIQPDGLACFPNVVIMRQKEKDVAGILYEKLVKDCQQRGQTLSDADLEQLKESANREHVTMKDCLHSVRFGFHAVFTDQATGQSFATPVTYSEPIFNTQNAGYTELRIAELDKSQGSVAGGDSIWLRCASKVRKDQVRVRFHEPATGWEAEGQFTANEVYEQILIIFTTPPYRDVNITEPVHVNLHLFRAADGELSPPINFVYMPADDAPNRKRRRMVPTFGPDNYGYRYDGQAAPSVDNNASSTWGNYYGTASELNAYQPSGGHHEPYYQNYTVHGPHSRPSMSVGQDEQIGVDEIKQVLASATGEGPARIQHIMSELWKTNLTALWLFASEGDPQAMVSASRHLIGWQNDADGCT</sequence>
<evidence type="ECO:0000313" key="2">
    <source>
        <dbReference type="Proteomes" id="UP000887566"/>
    </source>
</evidence>
<reference evidence="3" key="1">
    <citation type="submission" date="2022-11" db="UniProtKB">
        <authorList>
            <consortium name="WormBaseParasite"/>
        </authorList>
    </citation>
    <scope>IDENTIFICATION</scope>
</reference>
<dbReference type="PANTHER" id="PTHR24169:SF25">
    <property type="entry name" value="DORSAL-RELATED IMMUNITY FACTOR DIF-RELATED"/>
    <property type="match status" value="1"/>
</dbReference>
<name>A0A914XNZ0_9BILA</name>
<dbReference type="InterPro" id="IPR014756">
    <property type="entry name" value="Ig_E-set"/>
</dbReference>
<dbReference type="InterPro" id="IPR013783">
    <property type="entry name" value="Ig-like_fold"/>
</dbReference>
<dbReference type="GO" id="GO:0005737">
    <property type="term" value="C:cytoplasm"/>
    <property type="evidence" value="ECO:0007669"/>
    <property type="project" value="InterPro"/>
</dbReference>
<dbReference type="AlphaFoldDB" id="A0A914XNZ0"/>
<keyword evidence="2" id="KW-1185">Reference proteome</keyword>
<evidence type="ECO:0000313" key="3">
    <source>
        <dbReference type="WBParaSite" id="PSAMB.scaffold9279size5146.g32284.t1"/>
    </source>
</evidence>
<dbReference type="Gene3D" id="2.60.40.10">
    <property type="entry name" value="Immunoglobulins"/>
    <property type="match status" value="1"/>
</dbReference>
<dbReference type="InterPro" id="IPR011539">
    <property type="entry name" value="RHD_DNA_bind_dom"/>
</dbReference>
<evidence type="ECO:0000259" key="1">
    <source>
        <dbReference type="PROSITE" id="PS50254"/>
    </source>
</evidence>
<dbReference type="GO" id="GO:0000978">
    <property type="term" value="F:RNA polymerase II cis-regulatory region sequence-specific DNA binding"/>
    <property type="evidence" value="ECO:0007669"/>
    <property type="project" value="TreeGrafter"/>
</dbReference>
<proteinExistence type="predicted"/>
<dbReference type="InterPro" id="IPR037059">
    <property type="entry name" value="RHD_DNA_bind_dom_sf"/>
</dbReference>
<dbReference type="Pfam" id="PF16179">
    <property type="entry name" value="RHD_dimer"/>
    <property type="match status" value="1"/>
</dbReference>
<organism evidence="2 3">
    <name type="scientific">Plectus sambesii</name>
    <dbReference type="NCBI Taxonomy" id="2011161"/>
    <lineage>
        <taxon>Eukaryota</taxon>
        <taxon>Metazoa</taxon>
        <taxon>Ecdysozoa</taxon>
        <taxon>Nematoda</taxon>
        <taxon>Chromadorea</taxon>
        <taxon>Plectida</taxon>
        <taxon>Plectina</taxon>
        <taxon>Plectoidea</taxon>
        <taxon>Plectidae</taxon>
        <taxon>Plectus</taxon>
    </lineage>
</organism>
<dbReference type="PANTHER" id="PTHR24169">
    <property type="entry name" value="NUCLEAR FACTOR NF-KAPPA-B PROTEIN"/>
    <property type="match status" value="1"/>
</dbReference>
<accession>A0A914XNZ0</accession>
<dbReference type="GO" id="GO:0000981">
    <property type="term" value="F:DNA-binding transcription factor activity, RNA polymerase II-specific"/>
    <property type="evidence" value="ECO:0007669"/>
    <property type="project" value="TreeGrafter"/>
</dbReference>